<proteinExistence type="predicted"/>
<dbReference type="Proteomes" id="UP000237340">
    <property type="component" value="Unassembled WGS sequence"/>
</dbReference>
<comment type="caution">
    <text evidence="2">The sequence shown here is derived from an EMBL/GenBank/DDBJ whole genome shotgun (WGS) entry which is preliminary data.</text>
</comment>
<evidence type="ECO:0008006" key="4">
    <source>
        <dbReference type="Google" id="ProtNLM"/>
    </source>
</evidence>
<feature type="region of interest" description="Disordered" evidence="1">
    <location>
        <begin position="1"/>
        <end position="41"/>
    </location>
</feature>
<evidence type="ECO:0000256" key="1">
    <source>
        <dbReference type="SAM" id="MobiDB-lite"/>
    </source>
</evidence>
<gene>
    <name evidence="2" type="ORF">C3B61_06655</name>
</gene>
<sequence length="103" mass="11264">MSTAARAVQPRTFLPATARPTTIAHAAGPARPSNSARSSGPSLVAVRDGLWRVVDRSGAVLGHIERETHADGERYLARRLVMPTRRIELGAFWRIDDAADCFR</sequence>
<evidence type="ECO:0000313" key="2">
    <source>
        <dbReference type="EMBL" id="POH67577.1"/>
    </source>
</evidence>
<dbReference type="AlphaFoldDB" id="A0A2S3ZJ35"/>
<dbReference type="EMBL" id="PPXD01000007">
    <property type="protein sequence ID" value="POH67577.1"/>
    <property type="molecule type" value="Genomic_DNA"/>
</dbReference>
<organism evidence="2 3">
    <name type="scientific">Cryobacterium zongtaii</name>
    <dbReference type="NCBI Taxonomy" id="1259217"/>
    <lineage>
        <taxon>Bacteria</taxon>
        <taxon>Bacillati</taxon>
        <taxon>Actinomycetota</taxon>
        <taxon>Actinomycetes</taxon>
        <taxon>Micrococcales</taxon>
        <taxon>Microbacteriaceae</taxon>
        <taxon>Cryobacterium</taxon>
    </lineage>
</organism>
<keyword evidence="3" id="KW-1185">Reference proteome</keyword>
<evidence type="ECO:0000313" key="3">
    <source>
        <dbReference type="Proteomes" id="UP000237340"/>
    </source>
</evidence>
<protein>
    <recommendedName>
        <fullName evidence="4">DNA mismatch repair protein</fullName>
    </recommendedName>
</protein>
<accession>A0A2S3ZJ35</accession>
<reference evidence="2 3" key="1">
    <citation type="submission" date="2018-01" db="EMBL/GenBank/DDBJ databases">
        <title>Cryobacterium sp. nov., from glaciers in China.</title>
        <authorList>
            <person name="Liu Q."/>
            <person name="Xin Y.-H."/>
        </authorList>
    </citation>
    <scope>NUCLEOTIDE SEQUENCE [LARGE SCALE GENOMIC DNA]</scope>
    <source>
        <strain evidence="2 3">TMN-42</strain>
    </source>
</reference>
<name>A0A2S3ZJ35_9MICO</name>
<feature type="compositionally biased region" description="Polar residues" evidence="1">
    <location>
        <begin position="32"/>
        <end position="41"/>
    </location>
</feature>